<name>A0ABS9QM14_9HYPH</name>
<dbReference type="Gene3D" id="3.10.450.160">
    <property type="entry name" value="inner membrane protein cigr"/>
    <property type="match status" value="1"/>
</dbReference>
<reference evidence="2 3" key="1">
    <citation type="submission" date="2022-02" db="EMBL/GenBank/DDBJ databases">
        <title>Draft genome sequence of Mezorhizobium retamae strain IRAMC:0171 isolated from Retama raetam nodules.</title>
        <authorList>
            <person name="Bengaied R."/>
            <person name="Sbissi I."/>
            <person name="Huber K."/>
            <person name="Ghodbane F."/>
            <person name="Nouioui I."/>
            <person name="Tarhouni M."/>
            <person name="Gtari M."/>
        </authorList>
    </citation>
    <scope>NUCLEOTIDE SEQUENCE [LARGE SCALE GENOMIC DNA]</scope>
    <source>
        <strain evidence="2 3">IRAMC:0171</strain>
    </source>
</reference>
<keyword evidence="3" id="KW-1185">Reference proteome</keyword>
<evidence type="ECO:0000313" key="3">
    <source>
        <dbReference type="Proteomes" id="UP001201701"/>
    </source>
</evidence>
<dbReference type="Pfam" id="PF11776">
    <property type="entry name" value="RcnB"/>
    <property type="match status" value="1"/>
</dbReference>
<comment type="caution">
    <text evidence="2">The sequence shown here is derived from an EMBL/GenBank/DDBJ whole genome shotgun (WGS) entry which is preliminary data.</text>
</comment>
<dbReference type="InterPro" id="IPR024572">
    <property type="entry name" value="RcnB"/>
</dbReference>
<gene>
    <name evidence="2" type="ORF">L4923_25385</name>
</gene>
<organism evidence="2 3">
    <name type="scientific">Mesorhizobium retamae</name>
    <dbReference type="NCBI Taxonomy" id="2912854"/>
    <lineage>
        <taxon>Bacteria</taxon>
        <taxon>Pseudomonadati</taxon>
        <taxon>Pseudomonadota</taxon>
        <taxon>Alphaproteobacteria</taxon>
        <taxon>Hyphomicrobiales</taxon>
        <taxon>Phyllobacteriaceae</taxon>
        <taxon>Mesorhizobium</taxon>
    </lineage>
</organism>
<dbReference type="Proteomes" id="UP001201701">
    <property type="component" value="Unassembled WGS sequence"/>
</dbReference>
<accession>A0ABS9QM14</accession>
<dbReference type="RefSeq" id="WP_239369894.1">
    <property type="nucleotide sequence ID" value="NZ_JAKREW010000040.1"/>
</dbReference>
<dbReference type="EMBL" id="JAKREW010000040">
    <property type="protein sequence ID" value="MCG7508380.1"/>
    <property type="molecule type" value="Genomic_DNA"/>
</dbReference>
<feature type="signal peptide" evidence="1">
    <location>
        <begin position="1"/>
        <end position="23"/>
    </location>
</feature>
<sequence>MKRLLLSAMAVSMLAASTLQGFAAPAAAVSVPRSNITTVQWQEPIRKDRRYEERHHGDRRYDNRYERRTVEKRVIIRKEVVREPRWKAGQRYREWKRYQGIRDYHRYGLRRPGAGQQWIRVGDEYLLIGVATGLIAGVLAAR</sequence>
<evidence type="ECO:0000256" key="1">
    <source>
        <dbReference type="SAM" id="SignalP"/>
    </source>
</evidence>
<proteinExistence type="predicted"/>
<protein>
    <submittedName>
        <fullName evidence="2">RcnB family protein</fullName>
    </submittedName>
</protein>
<evidence type="ECO:0000313" key="2">
    <source>
        <dbReference type="EMBL" id="MCG7508380.1"/>
    </source>
</evidence>
<feature type="chain" id="PRO_5046978310" evidence="1">
    <location>
        <begin position="24"/>
        <end position="142"/>
    </location>
</feature>
<keyword evidence="1" id="KW-0732">Signal</keyword>